<dbReference type="EMBL" id="LAZR01027256">
    <property type="protein sequence ID" value="KKL66286.1"/>
    <property type="molecule type" value="Genomic_DNA"/>
</dbReference>
<reference evidence="1" key="1">
    <citation type="journal article" date="2015" name="Nature">
        <title>Complex archaea that bridge the gap between prokaryotes and eukaryotes.</title>
        <authorList>
            <person name="Spang A."/>
            <person name="Saw J.H."/>
            <person name="Jorgensen S.L."/>
            <person name="Zaremba-Niedzwiedzka K."/>
            <person name="Martijn J."/>
            <person name="Lind A.E."/>
            <person name="van Eijk R."/>
            <person name="Schleper C."/>
            <person name="Guy L."/>
            <person name="Ettema T.J."/>
        </authorList>
    </citation>
    <scope>NUCLEOTIDE SEQUENCE</scope>
</reference>
<name>A0A0F9EJ34_9ZZZZ</name>
<sequence>IVKMRQQLLALFSEFAGIAKGWDPEEEDDYDEFVSEVDKVLEK</sequence>
<proteinExistence type="predicted"/>
<protein>
    <submittedName>
        <fullName evidence="1">Uncharacterized protein</fullName>
    </submittedName>
</protein>
<accession>A0A0F9EJ34</accession>
<gene>
    <name evidence="1" type="ORF">LCGC14_2146460</name>
</gene>
<organism evidence="1">
    <name type="scientific">marine sediment metagenome</name>
    <dbReference type="NCBI Taxonomy" id="412755"/>
    <lineage>
        <taxon>unclassified sequences</taxon>
        <taxon>metagenomes</taxon>
        <taxon>ecological metagenomes</taxon>
    </lineage>
</organism>
<comment type="caution">
    <text evidence="1">The sequence shown here is derived from an EMBL/GenBank/DDBJ whole genome shotgun (WGS) entry which is preliminary data.</text>
</comment>
<evidence type="ECO:0000313" key="1">
    <source>
        <dbReference type="EMBL" id="KKL66286.1"/>
    </source>
</evidence>
<feature type="non-terminal residue" evidence="1">
    <location>
        <position position="1"/>
    </location>
</feature>
<dbReference type="AlphaFoldDB" id="A0A0F9EJ34"/>